<dbReference type="Gene3D" id="2.40.50.140">
    <property type="entry name" value="Nucleic acid-binding proteins"/>
    <property type="match status" value="1"/>
</dbReference>
<evidence type="ECO:0000256" key="5">
    <source>
        <dbReference type="ARBA" id="ARBA00023125"/>
    </source>
</evidence>
<proteinExistence type="inferred from homology"/>
<dbReference type="AlphaFoldDB" id="A0A183N5D8"/>
<evidence type="ECO:0000256" key="1">
    <source>
        <dbReference type="ARBA" id="ARBA00005690"/>
    </source>
</evidence>
<dbReference type="CDD" id="cd04476">
    <property type="entry name" value="RPA1_DBD_C"/>
    <property type="match status" value="1"/>
</dbReference>
<accession>A0A183N5D8</accession>
<gene>
    <name evidence="7" type="ORF">SMRZ_LOCUS23513</name>
</gene>
<dbReference type="Proteomes" id="UP000277204">
    <property type="component" value="Unassembled WGS sequence"/>
</dbReference>
<feature type="domain" description="Replication factor A C-terminal" evidence="6">
    <location>
        <begin position="90"/>
        <end position="236"/>
    </location>
</feature>
<dbReference type="GO" id="GO:0008270">
    <property type="term" value="F:zinc ion binding"/>
    <property type="evidence" value="ECO:0007669"/>
    <property type="project" value="UniProtKB-KW"/>
</dbReference>
<evidence type="ECO:0000256" key="2">
    <source>
        <dbReference type="ARBA" id="ARBA00022723"/>
    </source>
</evidence>
<reference evidence="7 8" key="1">
    <citation type="submission" date="2018-11" db="EMBL/GenBank/DDBJ databases">
        <authorList>
            <consortium name="Pathogen Informatics"/>
        </authorList>
    </citation>
    <scope>NUCLEOTIDE SEQUENCE [LARGE SCALE GENOMIC DNA]</scope>
    <source>
        <strain evidence="7 8">Zambia</strain>
    </source>
</reference>
<evidence type="ECO:0000256" key="4">
    <source>
        <dbReference type="ARBA" id="ARBA00022833"/>
    </source>
</evidence>
<dbReference type="EMBL" id="UZAI01019766">
    <property type="protein sequence ID" value="VDP47553.1"/>
    <property type="molecule type" value="Genomic_DNA"/>
</dbReference>
<dbReference type="SUPFAM" id="SSF50249">
    <property type="entry name" value="Nucleic acid-binding proteins"/>
    <property type="match status" value="1"/>
</dbReference>
<keyword evidence="8" id="KW-1185">Reference proteome</keyword>
<evidence type="ECO:0000313" key="8">
    <source>
        <dbReference type="Proteomes" id="UP000277204"/>
    </source>
</evidence>
<sequence length="250" mass="27764">MELDDPGRSLSVSPTSSLLISPTNIPEAIRLKGWYEHEGRYSSFETFRSEMVGSSGGADGVSSSSGVLGGWNLLQDVKASGVGANVKADYFTCKATVVFMKKENFMYQACSTEGCNKKVIDLGNGLYRCEKCARETPDCKWRLLLMVKIADITGDLWVTCFQDAAEVLLGQTAEKLGTIKSTQDETQLEKVFIESAFNSWIFRLRAKVDRYNDEERLRVVVADAKPLDLIDYSRRLLKAINDLSATLSIQ</sequence>
<keyword evidence="2" id="KW-0479">Metal-binding</keyword>
<dbReference type="InterPro" id="IPR012340">
    <property type="entry name" value="NA-bd_OB-fold"/>
</dbReference>
<evidence type="ECO:0000313" key="7">
    <source>
        <dbReference type="EMBL" id="VDP47553.1"/>
    </source>
</evidence>
<protein>
    <recommendedName>
        <fullName evidence="6">Replication factor A C-terminal domain-containing protein</fullName>
    </recommendedName>
</protein>
<dbReference type="InterPro" id="IPR047192">
    <property type="entry name" value="Euk_RPA1_DBD_C"/>
</dbReference>
<evidence type="ECO:0000256" key="3">
    <source>
        <dbReference type="ARBA" id="ARBA00022771"/>
    </source>
</evidence>
<dbReference type="Pfam" id="PF08646">
    <property type="entry name" value="Rep_fac-A_C"/>
    <property type="match status" value="1"/>
</dbReference>
<dbReference type="InterPro" id="IPR013955">
    <property type="entry name" value="Rep_factor-A_C"/>
</dbReference>
<dbReference type="GO" id="GO:0003677">
    <property type="term" value="F:DNA binding"/>
    <property type="evidence" value="ECO:0007669"/>
    <property type="project" value="UniProtKB-KW"/>
</dbReference>
<dbReference type="STRING" id="48269.A0A183N5D8"/>
<name>A0A183N5D8_9TREM</name>
<keyword evidence="5" id="KW-0238">DNA-binding</keyword>
<comment type="similarity">
    <text evidence="1">Belongs to the replication factor A protein 1 family.</text>
</comment>
<evidence type="ECO:0000259" key="6">
    <source>
        <dbReference type="Pfam" id="PF08646"/>
    </source>
</evidence>
<keyword evidence="3" id="KW-0863">Zinc-finger</keyword>
<dbReference type="FunFam" id="2.40.50.140:FF:000090">
    <property type="entry name" value="Replication protein A subunit"/>
    <property type="match status" value="1"/>
</dbReference>
<organism evidence="7 8">
    <name type="scientific">Schistosoma margrebowiei</name>
    <dbReference type="NCBI Taxonomy" id="48269"/>
    <lineage>
        <taxon>Eukaryota</taxon>
        <taxon>Metazoa</taxon>
        <taxon>Spiralia</taxon>
        <taxon>Lophotrochozoa</taxon>
        <taxon>Platyhelminthes</taxon>
        <taxon>Trematoda</taxon>
        <taxon>Digenea</taxon>
        <taxon>Strigeidida</taxon>
        <taxon>Schistosomatoidea</taxon>
        <taxon>Schistosomatidae</taxon>
        <taxon>Schistosoma</taxon>
    </lineage>
</organism>
<keyword evidence="4" id="KW-0862">Zinc</keyword>